<organism evidence="1 2">
    <name type="scientific">Herbidospora galbida</name>
    <dbReference type="NCBI Taxonomy" id="2575442"/>
    <lineage>
        <taxon>Bacteria</taxon>
        <taxon>Bacillati</taxon>
        <taxon>Actinomycetota</taxon>
        <taxon>Actinomycetes</taxon>
        <taxon>Streptosporangiales</taxon>
        <taxon>Streptosporangiaceae</taxon>
        <taxon>Herbidospora</taxon>
    </lineage>
</organism>
<dbReference type="InterPro" id="IPR029035">
    <property type="entry name" value="DHS-like_NAD/FAD-binding_dom"/>
</dbReference>
<dbReference type="SUPFAM" id="SSF52467">
    <property type="entry name" value="DHS-like NAD/FAD-binding domain"/>
    <property type="match status" value="1"/>
</dbReference>
<evidence type="ECO:0000313" key="1">
    <source>
        <dbReference type="EMBL" id="TKK90902.1"/>
    </source>
</evidence>
<name>A0A4U3MQ47_9ACTN</name>
<gene>
    <name evidence="1" type="ORF">FDA94_03860</name>
</gene>
<keyword evidence="2" id="KW-1185">Reference proteome</keyword>
<reference evidence="1 2" key="1">
    <citation type="submission" date="2019-04" db="EMBL/GenBank/DDBJ databases">
        <title>Herbidospora sp. NEAU-GS14.nov., a novel actinomycete isolated from soil.</title>
        <authorList>
            <person name="Han L."/>
        </authorList>
    </citation>
    <scope>NUCLEOTIDE SEQUENCE [LARGE SCALE GENOMIC DNA]</scope>
    <source>
        <strain evidence="1 2">NEAU-GS14</strain>
    </source>
</reference>
<evidence type="ECO:0000313" key="2">
    <source>
        <dbReference type="Proteomes" id="UP000308705"/>
    </source>
</evidence>
<dbReference type="Pfam" id="PF13289">
    <property type="entry name" value="SIR2_2"/>
    <property type="match status" value="1"/>
</dbReference>
<dbReference type="Proteomes" id="UP000308705">
    <property type="component" value="Unassembled WGS sequence"/>
</dbReference>
<comment type="caution">
    <text evidence="1">The sequence shown here is derived from an EMBL/GenBank/DDBJ whole genome shotgun (WGS) entry which is preliminary data.</text>
</comment>
<proteinExistence type="predicted"/>
<dbReference type="OrthoDB" id="3676657at2"/>
<accession>A0A4U3MQ47</accession>
<dbReference type="EMBL" id="SZQA01000002">
    <property type="protein sequence ID" value="TKK90902.1"/>
    <property type="molecule type" value="Genomic_DNA"/>
</dbReference>
<protein>
    <submittedName>
        <fullName evidence="1">Uncharacterized protein</fullName>
    </submittedName>
</protein>
<sequence>MMIRALPAACPQGRKNTTGHLAVTGSTVRNEHPADEVEQCMGEMRDEDWERLIYQLRAGHCTPFVGAGASASVLPSGAELSEKLAAMCGYPGPNGTELLRVAQYAGVKYGDLHYVKNRVRDVLTEDAKTPDFTNPNEPHALLADFPLPVYLTTNYDDFIVQALATRTKSAIAAICPWTETIAPDPLFAETPGFNPSPATPLVYHLHGAMRDPASFVLAEDDYMVFLRNFIIERTNGTTRMFPPSILAALTTRPLLFVGYSLQDSTFRMLFQELGRSIPAISRRRHVSIQLAPTSGYTIEDMEGLLNWYYAEWQISVYWGGIDEFCKELRERMGAMP</sequence>
<dbReference type="AlphaFoldDB" id="A0A4U3MQ47"/>